<evidence type="ECO:0000259" key="1">
    <source>
        <dbReference type="Pfam" id="PF00535"/>
    </source>
</evidence>
<feature type="domain" description="Glycosyltransferase 2-like" evidence="1">
    <location>
        <begin position="10"/>
        <end position="136"/>
    </location>
</feature>
<evidence type="ECO:0000313" key="3">
    <source>
        <dbReference type="Proteomes" id="UP000238157"/>
    </source>
</evidence>
<dbReference type="InterPro" id="IPR029044">
    <property type="entry name" value="Nucleotide-diphossugar_trans"/>
</dbReference>
<keyword evidence="2" id="KW-0808">Transferase</keyword>
<dbReference type="InterPro" id="IPR050834">
    <property type="entry name" value="Glycosyltransf_2"/>
</dbReference>
<protein>
    <submittedName>
        <fullName evidence="2">Glycosyl transferase family 2</fullName>
    </submittedName>
</protein>
<dbReference type="GO" id="GO:0016740">
    <property type="term" value="F:transferase activity"/>
    <property type="evidence" value="ECO:0007669"/>
    <property type="project" value="UniProtKB-KW"/>
</dbReference>
<gene>
    <name evidence="2" type="ORF">CLW00_10440</name>
</gene>
<dbReference type="CDD" id="cd00761">
    <property type="entry name" value="Glyco_tranf_GTA_type"/>
    <property type="match status" value="1"/>
</dbReference>
<dbReference type="AlphaFoldDB" id="A0A2T0WNW7"/>
<comment type="caution">
    <text evidence="2">The sequence shown here is derived from an EMBL/GenBank/DDBJ whole genome shotgun (WGS) entry which is preliminary data.</text>
</comment>
<dbReference type="Pfam" id="PF00535">
    <property type="entry name" value="Glycos_transf_2"/>
    <property type="match status" value="1"/>
</dbReference>
<sequence length="313" mass="34657">MIFSPSMNISVVIPLFNKANSILPAINSVLSQTFKPKELIVVNDGSSDGSEILVEKVENPIVKLIHQANQGVSVARNVGISEAKGDWIAFLDADDLWMPDFLESIAKLHAQFPEAEVLATAYEFLYANGTKSNISLNKLPFEGDSGYLTNYFHVAASSHPPICSSAVAVKKSSMDHVNGFPVGLKSGEDLITWAKLFLDFQVAYSRKVGALYIHQPANSGISFSREQKHDPVGESLLSLKEKVKDPEKIKGLDLYIGRWLKSKSMILLEIGENRLARKKILEAFSFSDEKLKLMALLFISLFPVKISKFILKK</sequence>
<dbReference type="Proteomes" id="UP000238157">
    <property type="component" value="Unassembled WGS sequence"/>
</dbReference>
<dbReference type="InterPro" id="IPR001173">
    <property type="entry name" value="Glyco_trans_2-like"/>
</dbReference>
<dbReference type="Gene3D" id="3.90.550.10">
    <property type="entry name" value="Spore Coat Polysaccharide Biosynthesis Protein SpsA, Chain A"/>
    <property type="match status" value="1"/>
</dbReference>
<name>A0A2T0WNW7_9BACT</name>
<evidence type="ECO:0000313" key="2">
    <source>
        <dbReference type="EMBL" id="PRY88389.1"/>
    </source>
</evidence>
<reference evidence="2 3" key="1">
    <citation type="submission" date="2018-03" db="EMBL/GenBank/DDBJ databases">
        <title>Genomic Encyclopedia of Archaeal and Bacterial Type Strains, Phase II (KMG-II): from individual species to whole genera.</title>
        <authorList>
            <person name="Goeker M."/>
        </authorList>
    </citation>
    <scope>NUCLEOTIDE SEQUENCE [LARGE SCALE GENOMIC DNA]</scope>
    <source>
        <strain evidence="2 3">DSM 27929</strain>
    </source>
</reference>
<dbReference type="PANTHER" id="PTHR43685:SF2">
    <property type="entry name" value="GLYCOSYLTRANSFERASE 2-LIKE DOMAIN-CONTAINING PROTEIN"/>
    <property type="match status" value="1"/>
</dbReference>
<proteinExistence type="predicted"/>
<dbReference type="EMBL" id="PVTR01000004">
    <property type="protein sequence ID" value="PRY88389.1"/>
    <property type="molecule type" value="Genomic_DNA"/>
</dbReference>
<dbReference type="SUPFAM" id="SSF53448">
    <property type="entry name" value="Nucleotide-diphospho-sugar transferases"/>
    <property type="match status" value="1"/>
</dbReference>
<dbReference type="OrthoDB" id="6307329at2"/>
<dbReference type="PANTHER" id="PTHR43685">
    <property type="entry name" value="GLYCOSYLTRANSFERASE"/>
    <property type="match status" value="1"/>
</dbReference>
<keyword evidence="3" id="KW-1185">Reference proteome</keyword>
<organism evidence="2 3">
    <name type="scientific">Mongoliibacter ruber</name>
    <dbReference type="NCBI Taxonomy" id="1750599"/>
    <lineage>
        <taxon>Bacteria</taxon>
        <taxon>Pseudomonadati</taxon>
        <taxon>Bacteroidota</taxon>
        <taxon>Cytophagia</taxon>
        <taxon>Cytophagales</taxon>
        <taxon>Cyclobacteriaceae</taxon>
        <taxon>Mongoliibacter</taxon>
    </lineage>
</organism>
<accession>A0A2T0WNW7</accession>